<dbReference type="Proteomes" id="UP001165060">
    <property type="component" value="Unassembled WGS sequence"/>
</dbReference>
<feature type="signal peptide" evidence="6">
    <location>
        <begin position="1"/>
        <end position="23"/>
    </location>
</feature>
<dbReference type="PANTHER" id="PTHR18934">
    <property type="entry name" value="ATP-DEPENDENT RNA HELICASE"/>
    <property type="match status" value="1"/>
</dbReference>
<keyword evidence="3" id="KW-0694">RNA-binding</keyword>
<evidence type="ECO:0000313" key="11">
    <source>
        <dbReference type="Proteomes" id="UP001165060"/>
    </source>
</evidence>
<feature type="domain" description="Helicase ATP-binding" evidence="8">
    <location>
        <begin position="1033"/>
        <end position="1195"/>
    </location>
</feature>
<keyword evidence="2" id="KW-0067">ATP-binding</keyword>
<evidence type="ECO:0000256" key="6">
    <source>
        <dbReference type="SAM" id="SignalP"/>
    </source>
</evidence>
<dbReference type="PANTHER" id="PTHR18934:SF145">
    <property type="entry name" value="ATP-DEPENDENT RNA HELICASE DHX57-RELATED"/>
    <property type="match status" value="1"/>
</dbReference>
<dbReference type="Gene3D" id="3.60.21.10">
    <property type="match status" value="1"/>
</dbReference>
<dbReference type="SMART" id="SM00360">
    <property type="entry name" value="RRM"/>
    <property type="match status" value="1"/>
</dbReference>
<protein>
    <submittedName>
        <fullName evidence="10">Uncharacterized protein</fullName>
    </submittedName>
</protein>
<evidence type="ECO:0000313" key="10">
    <source>
        <dbReference type="EMBL" id="GMI27317.1"/>
    </source>
</evidence>
<dbReference type="Pfam" id="PF00271">
    <property type="entry name" value="Helicase_C"/>
    <property type="match status" value="1"/>
</dbReference>
<keyword evidence="11" id="KW-1185">Reference proteome</keyword>
<dbReference type="InterPro" id="IPR035979">
    <property type="entry name" value="RBD_domain_sf"/>
</dbReference>
<dbReference type="SUPFAM" id="SSF52540">
    <property type="entry name" value="P-loop containing nucleoside triphosphate hydrolases"/>
    <property type="match status" value="2"/>
</dbReference>
<accession>A0ABQ6MIS7</accession>
<proteinExistence type="predicted"/>
<dbReference type="SUPFAM" id="SSF54928">
    <property type="entry name" value="RNA-binding domain, RBD"/>
    <property type="match status" value="1"/>
</dbReference>
<dbReference type="SMART" id="SM00382">
    <property type="entry name" value="AAA"/>
    <property type="match status" value="2"/>
</dbReference>
<feature type="chain" id="PRO_5047204949" evidence="6">
    <location>
        <begin position="24"/>
        <end position="2325"/>
    </location>
</feature>
<feature type="region of interest" description="Disordered" evidence="5">
    <location>
        <begin position="44"/>
        <end position="81"/>
    </location>
</feature>
<feature type="compositionally biased region" description="Gly residues" evidence="5">
    <location>
        <begin position="1769"/>
        <end position="1778"/>
    </location>
</feature>
<keyword evidence="1" id="KW-0547">Nucleotide-binding</keyword>
<dbReference type="InterPro" id="IPR011545">
    <property type="entry name" value="DEAD/DEAH_box_helicase_dom"/>
</dbReference>
<dbReference type="Gene3D" id="3.30.70.330">
    <property type="match status" value="1"/>
</dbReference>
<feature type="region of interest" description="Disordered" evidence="5">
    <location>
        <begin position="787"/>
        <end position="811"/>
    </location>
</feature>
<dbReference type="InterPro" id="IPR012677">
    <property type="entry name" value="Nucleotide-bd_a/b_plait_sf"/>
</dbReference>
<evidence type="ECO:0000259" key="9">
    <source>
        <dbReference type="PROSITE" id="PS51194"/>
    </source>
</evidence>
<feature type="domain" description="Helicase C-terminal" evidence="9">
    <location>
        <begin position="1246"/>
        <end position="1417"/>
    </location>
</feature>
<evidence type="ECO:0000256" key="4">
    <source>
        <dbReference type="SAM" id="Coils"/>
    </source>
</evidence>
<dbReference type="PROSITE" id="PS51194">
    <property type="entry name" value="HELICASE_CTER"/>
    <property type="match status" value="1"/>
</dbReference>
<dbReference type="Pfam" id="PF00076">
    <property type="entry name" value="RRM_1"/>
    <property type="match status" value="1"/>
</dbReference>
<dbReference type="Gene3D" id="1.20.120.1080">
    <property type="match status" value="1"/>
</dbReference>
<dbReference type="EMBL" id="BRYB01002900">
    <property type="protein sequence ID" value="GMI27317.1"/>
    <property type="molecule type" value="Genomic_DNA"/>
</dbReference>
<reference evidence="10 11" key="1">
    <citation type="journal article" date="2023" name="Commun. Biol.">
        <title>Genome analysis of Parmales, the sister group of diatoms, reveals the evolutionary specialization of diatoms from phago-mixotrophs to photoautotrophs.</title>
        <authorList>
            <person name="Ban H."/>
            <person name="Sato S."/>
            <person name="Yoshikawa S."/>
            <person name="Yamada K."/>
            <person name="Nakamura Y."/>
            <person name="Ichinomiya M."/>
            <person name="Sato N."/>
            <person name="Blanc-Mathieu R."/>
            <person name="Endo H."/>
            <person name="Kuwata A."/>
            <person name="Ogata H."/>
        </authorList>
    </citation>
    <scope>NUCLEOTIDE SEQUENCE [LARGE SCALE GENOMIC DNA]</scope>
</reference>
<dbReference type="PROSITE" id="PS51192">
    <property type="entry name" value="HELICASE_ATP_BIND_1"/>
    <property type="match status" value="1"/>
</dbReference>
<dbReference type="InterPro" id="IPR001650">
    <property type="entry name" value="Helicase_C-like"/>
</dbReference>
<organism evidence="10 11">
    <name type="scientific">Tetraparma gracilis</name>
    <dbReference type="NCBI Taxonomy" id="2962635"/>
    <lineage>
        <taxon>Eukaryota</taxon>
        <taxon>Sar</taxon>
        <taxon>Stramenopiles</taxon>
        <taxon>Ochrophyta</taxon>
        <taxon>Bolidophyceae</taxon>
        <taxon>Parmales</taxon>
        <taxon>Triparmaceae</taxon>
        <taxon>Tetraparma</taxon>
    </lineage>
</organism>
<feature type="compositionally biased region" description="Pro residues" evidence="5">
    <location>
        <begin position="53"/>
        <end position="73"/>
    </location>
</feature>
<dbReference type="InterPro" id="IPR027417">
    <property type="entry name" value="P-loop_NTPase"/>
</dbReference>
<dbReference type="Pfam" id="PF00149">
    <property type="entry name" value="Metallophos"/>
    <property type="match status" value="1"/>
</dbReference>
<keyword evidence="4" id="KW-0175">Coiled coil</keyword>
<name>A0ABQ6MIS7_9STRA</name>
<dbReference type="CDD" id="cd18791">
    <property type="entry name" value="SF2_C_RHA"/>
    <property type="match status" value="1"/>
</dbReference>
<dbReference type="SMART" id="SM00487">
    <property type="entry name" value="DEXDc"/>
    <property type="match status" value="1"/>
</dbReference>
<dbReference type="InterPro" id="IPR003593">
    <property type="entry name" value="AAA+_ATPase"/>
</dbReference>
<evidence type="ECO:0000259" key="7">
    <source>
        <dbReference type="PROSITE" id="PS50102"/>
    </source>
</evidence>
<feature type="coiled-coil region" evidence="4">
    <location>
        <begin position="863"/>
        <end position="897"/>
    </location>
</feature>
<feature type="region of interest" description="Disordered" evidence="5">
    <location>
        <begin position="463"/>
        <end position="483"/>
    </location>
</feature>
<evidence type="ECO:0000256" key="2">
    <source>
        <dbReference type="ARBA" id="ARBA00022840"/>
    </source>
</evidence>
<evidence type="ECO:0000256" key="3">
    <source>
        <dbReference type="PROSITE-ProRule" id="PRU00176"/>
    </source>
</evidence>
<feature type="domain" description="RRM" evidence="7">
    <location>
        <begin position="1597"/>
        <end position="1678"/>
    </location>
</feature>
<dbReference type="Pfam" id="PF13476">
    <property type="entry name" value="AAA_23"/>
    <property type="match status" value="1"/>
</dbReference>
<sequence>MPSPSRCAASVLVIALLLLPGSSLLPALPALRVHPAQPRLHRFGAPLFSSKPPAGPELPADPEPPADPSPDPLQDPLQLPGSRPLAVGDSVLYSGEQHTVTSVNRGWCSLTCPSSSIVKSARLSQLSTPSPPPSPAPGSLVTLKGEPHEVLGWNRGWFTSYPRHRAATSWIVFSDLHVSTETLPSCLKVLEHLISLTAADPAATGLMFLGDFFHARGSLKVATLHELLPLLATAECPVILLPGNHDQLSLDATVHSLTPLSYAFSAFPEQCLLVTEPTLFQSALFIPHLRDPSHHDRLLSLLPFPPSAVFLHADIKGASMSSDLVSTSGISLGAFPEGTPVYSGHFHLPHVVRRSGVEATYVGSPYQTSLGEAGTEKRFLTLGRDFGLEGSTSLLGLDVPQYHKATAGDLLGGRMERLLAEVRGERRDVLAVDVPAAPPLSEESEAELMKAVRGFRKAGARVRMRRKGGGGGKAEERGEGVDREVDREVLSPMDLLSSYLDTINATDAVRTLSASLLRSSSSSSSTTSSASSSTTSVAFHSVTLSGYASFQKPTTYRLTERGLVLVRGGGNGSGKTSLLTSLLWALTGAADARPSGGAAAGGKSFVVNSEAASCTVSVEGLLDGSPFEVTRSVSKARGATKLAFRRGGEDVTLQTPTLTQGLIDEAFGGQLPRILARCVFASSQFALNGLLEASDAEFKNDLGLLLPLDLYQACGVAARKGKAAEKEEATRLDGVVDAPVDTGELERERVKLGVMEGLAAAAAAAAEAEGSEGLKVGEACPKCGQIVTEGRGNRGVEGEEEEEEEEERRKKEELENLRARVEALETSAAAASKEVRERQLTRLVRRREVEALVLAARSRAAKTESLAGDLQREEARLSELESEIEEAGRALAAAQTRSGDLDKVSGLMGFRGIQAYVVEDLVSDLEGIAQRFVEDLSGGDMRLRLECADGERVARIAEVVNERSDEWEQRPLSQLSGGQWRRLSLGLGLGFRELAKRRGRWVGNLLVLDEPLTHLDGEGKRELPIDAHQAHILHTISSSRVSIIEGETGCGKSSRVPLMLLRSVPGCRMFISQPRRIAASSLKDRVCSTDPDLARFFGLRLGHGHRSETPSTRVWFCTTGYLVRLLAHHPDAFRSHTHLVIDEVHERSVDTDILCLLTRRLLHTNPRIKLVLMSATLSSALYQSYFQVEMPPVQVKVRLHPIEIAFADEFDRGGGLVSLMDQHGGRQGGAGTPATDNRVRKEQYKLALRLIRTCANPRSAVLVFVPGMADIVELMDTFEKEQGSDSRNFTLLPIHGDIPFDDQLRAFQPPEPGEIKVVIATNAAESGITLPDVDTVVDFGLSKQIDYNPSTHRCILTPVWISKASAKQRAGRTGRVRPGKVYRLYTEAHFHGMDETDRGEILRTPLDSVILNLKEMLPSSAIEPILEETIEPPSTLNIESSFASLHKNHLLSSVEDDEACELTEMGRFVTQMGMDISVGRFLGMCCAFGVVNEALYVAAVLSAPKLPWRIANPLIQEGAVFNAISRDTYLAKERFDLGTRSDVLQVVNLMLAYERQDDEGTGKGSGTKDAKAEPKVEPTVEPTVELKAEPEVLLSTNQIRFSDISEQVTEEELEEEFAEMGAVRCVYIAMDKKTKRSLGFGFVTFERDEDAQRAMEELQGHELGQFDKATLNLEWAKKEKKVEKAPSGAKEALGLDLQRRGLTDTQAKRIVESLPVTTSELGKVTGFSPETKGGVKMAKKFGAAILKICQEHKVKWGAGGAEEKKEGGDAGGAGGGGEGQREQTAFSFCRDNSVAFGRFKPLMGTVKSLRERLAGVLDLKGRGDALRVKDKQLQPNKAAILKVCMTWSFADQLMVCNVKQHAAEKALACSGTADDPNEYALPLVSQAGTVSTRSLESLLGFDLKWRLEQSQKTHFLAASWDVNREILLDGLRNLRRLLQDAGVGVMLCMYEIDDAAADAGAAEGFDPYAYGEDEDEDYDGEYRNPYEQQEYIEGCQVAYGETVELPRSLKELVSGSPPEFADGYLVHELASDKRSRKNAKSGVAAIKGAVTALVTCTRGPPSVSVVLRTGGGGGGVQVSAHALNECFPEGVGMVFSEQVLDESNVLVITRGEGDDDDGDDDKDVEAGMCEVPRCARFLTALCQGRRKDYCVITGGEGAQEKWSIGIKPPGWHFLDQRENSFLPDNSTVAATYVLSAAAKVFAIAGNRLDLSNGMSKADLLTVLPAGDFLGKALLTGGLDDMFEFSLHVDKSGGQAWQKESQAFCAATESALDSLTCEEENVRWLCRIFGVEVWPDLAENVCVRGEGAGGVEDDFEEEVVFVGKGG</sequence>
<comment type="caution">
    <text evidence="10">The sequence shown here is derived from an EMBL/GenBank/DDBJ whole genome shotgun (WGS) entry which is preliminary data.</text>
</comment>
<dbReference type="InterPro" id="IPR014001">
    <property type="entry name" value="Helicase_ATP-bd"/>
</dbReference>
<dbReference type="InterPro" id="IPR000504">
    <property type="entry name" value="RRM_dom"/>
</dbReference>
<dbReference type="Pfam" id="PF00270">
    <property type="entry name" value="DEAD"/>
    <property type="match status" value="1"/>
</dbReference>
<evidence type="ECO:0000256" key="1">
    <source>
        <dbReference type="ARBA" id="ARBA00022741"/>
    </source>
</evidence>
<dbReference type="CDD" id="cd17917">
    <property type="entry name" value="DEXHc_RHA-like"/>
    <property type="match status" value="1"/>
</dbReference>
<feature type="region of interest" description="Disordered" evidence="5">
    <location>
        <begin position="1759"/>
        <end position="1782"/>
    </location>
</feature>
<keyword evidence="6" id="KW-0732">Signal</keyword>
<feature type="region of interest" description="Disordered" evidence="5">
    <location>
        <begin position="1557"/>
        <end position="1580"/>
    </location>
</feature>
<dbReference type="InterPro" id="IPR004843">
    <property type="entry name" value="Calcineurin-like_PHP"/>
</dbReference>
<dbReference type="SUPFAM" id="SSF56300">
    <property type="entry name" value="Metallo-dependent phosphatases"/>
    <property type="match status" value="1"/>
</dbReference>
<feature type="compositionally biased region" description="Basic and acidic residues" evidence="5">
    <location>
        <begin position="473"/>
        <end position="483"/>
    </location>
</feature>
<gene>
    <name evidence="10" type="ORF">TeGR_g5550</name>
</gene>
<dbReference type="SMART" id="SM00490">
    <property type="entry name" value="HELICc"/>
    <property type="match status" value="1"/>
</dbReference>
<dbReference type="InterPro" id="IPR038729">
    <property type="entry name" value="Rad50/SbcC_AAA"/>
</dbReference>
<dbReference type="PROSITE" id="PS50102">
    <property type="entry name" value="RRM"/>
    <property type="match status" value="1"/>
</dbReference>
<evidence type="ECO:0000259" key="8">
    <source>
        <dbReference type="PROSITE" id="PS51192"/>
    </source>
</evidence>
<evidence type="ECO:0000256" key="5">
    <source>
        <dbReference type="SAM" id="MobiDB-lite"/>
    </source>
</evidence>
<dbReference type="Gene3D" id="3.40.50.300">
    <property type="entry name" value="P-loop containing nucleotide triphosphate hydrolases"/>
    <property type="match status" value="3"/>
</dbReference>
<dbReference type="InterPro" id="IPR029052">
    <property type="entry name" value="Metallo-depent_PP-like"/>
</dbReference>